<dbReference type="EMBL" id="LXWW01000149">
    <property type="protein sequence ID" value="OAO15351.1"/>
    <property type="molecule type" value="Genomic_DNA"/>
</dbReference>
<name>A0A196SGA4_BLAHN</name>
<proteinExistence type="predicted"/>
<dbReference type="Proteomes" id="UP000078348">
    <property type="component" value="Unassembled WGS sequence"/>
</dbReference>
<evidence type="ECO:0000313" key="2">
    <source>
        <dbReference type="Proteomes" id="UP000078348"/>
    </source>
</evidence>
<protein>
    <submittedName>
        <fullName evidence="1">Uncharacterized protein</fullName>
    </submittedName>
</protein>
<gene>
    <name evidence="1" type="ORF">AV274_2939</name>
</gene>
<comment type="caution">
    <text evidence="1">The sequence shown here is derived from an EMBL/GenBank/DDBJ whole genome shotgun (WGS) entry which is preliminary data.</text>
</comment>
<dbReference type="OrthoDB" id="10413976at2759"/>
<sequence length="382" mass="43232">MELQKSRKPDKIATETLSGETLDVIGEMLGIIVARTHTDNPDQKYIHRGKELKYFGVGRQLKISKLADTLYSTMKDVLVFVMEEMAKESNIDFKFQMPKHTSFVGAIVKNVGIETISRNPAYLEYIASLSACPGKYIFDTNSETFRSIYRDTVLLLAEKGYLFDDDPELMSVHRQMKSDGRLDGQLSQAATLQPIAISPEDIMQTLPPGGYAVGVKPGEVPAPNEEDSDTDGLDFIRSSNRNRVILPYLRRLFETRKAVTVTKKRAEAMASTVEPDEEVKEAYEDLYRSIVQSSADPLNMSEVFRGHCVYSALTELKERFPKERVDVLEKYLLHQRIGVAKPRRRYVKVPSGKRPHFGEMSGQEFVQVNPEAMHPETMISLI</sequence>
<organism evidence="1 2">
    <name type="scientific">Blastocystis sp. subtype 1 (strain ATCC 50177 / NandII)</name>
    <dbReference type="NCBI Taxonomy" id="478820"/>
    <lineage>
        <taxon>Eukaryota</taxon>
        <taxon>Sar</taxon>
        <taxon>Stramenopiles</taxon>
        <taxon>Bigyra</taxon>
        <taxon>Opalozoa</taxon>
        <taxon>Opalinata</taxon>
        <taxon>Blastocystidae</taxon>
        <taxon>Blastocystis</taxon>
    </lineage>
</organism>
<reference evidence="1 2" key="1">
    <citation type="submission" date="2016-05" db="EMBL/GenBank/DDBJ databases">
        <title>Nuclear genome of Blastocystis sp. subtype 1 NandII.</title>
        <authorList>
            <person name="Gentekaki E."/>
            <person name="Curtis B."/>
            <person name="Stairs C."/>
            <person name="Eme L."/>
            <person name="Herman E."/>
            <person name="Klimes V."/>
            <person name="Arias M.C."/>
            <person name="Elias M."/>
            <person name="Hilliou F."/>
            <person name="Klute M."/>
            <person name="Malik S.-B."/>
            <person name="Pightling A."/>
            <person name="Rachubinski R."/>
            <person name="Salas D."/>
            <person name="Schlacht A."/>
            <person name="Suga H."/>
            <person name="Archibald J."/>
            <person name="Ball S.G."/>
            <person name="Clark G."/>
            <person name="Dacks J."/>
            <person name="Van Der Giezen M."/>
            <person name="Tsaousis A."/>
            <person name="Roger A."/>
        </authorList>
    </citation>
    <scope>NUCLEOTIDE SEQUENCE [LARGE SCALE GENOMIC DNA]</scope>
    <source>
        <strain evidence="2">ATCC 50177 / NandII</strain>
    </source>
</reference>
<dbReference type="AlphaFoldDB" id="A0A196SGA4"/>
<accession>A0A196SGA4</accession>
<keyword evidence="2" id="KW-1185">Reference proteome</keyword>
<evidence type="ECO:0000313" key="1">
    <source>
        <dbReference type="EMBL" id="OAO15351.1"/>
    </source>
</evidence>